<feature type="signal peptide" evidence="1">
    <location>
        <begin position="1"/>
        <end position="16"/>
    </location>
</feature>
<sequence length="118" mass="12284">MLPFLLIAALAVPAAAQDSAVSPQLTLEQSTALRCSAAFAIVAADQAAGDAKALEFPPMAQRGREFFVRASAQLMDEAGVTRADVAALLQVEAQRQRDTGNTAEIMPACLLLLDASGI</sequence>
<comment type="caution">
    <text evidence="2">The sequence shown here is derived from an EMBL/GenBank/DDBJ whole genome shotgun (WGS) entry which is preliminary data.</text>
</comment>
<protein>
    <submittedName>
        <fullName evidence="2">Uncharacterized protein</fullName>
    </submittedName>
</protein>
<dbReference type="Proteomes" id="UP001206067">
    <property type="component" value="Unassembled WGS sequence"/>
</dbReference>
<accession>A0ABT1XU55</accession>
<dbReference type="EMBL" id="JANKHH010000008">
    <property type="protein sequence ID" value="MCR2835213.1"/>
    <property type="molecule type" value="Genomic_DNA"/>
</dbReference>
<evidence type="ECO:0000313" key="2">
    <source>
        <dbReference type="EMBL" id="MCR2835213.1"/>
    </source>
</evidence>
<feature type="chain" id="PRO_5045681156" evidence="1">
    <location>
        <begin position="17"/>
        <end position="118"/>
    </location>
</feature>
<organism evidence="2 3">
    <name type="scientific">Parerythrobacter lacustris</name>
    <dbReference type="NCBI Taxonomy" id="2969984"/>
    <lineage>
        <taxon>Bacteria</taxon>
        <taxon>Pseudomonadati</taxon>
        <taxon>Pseudomonadota</taxon>
        <taxon>Alphaproteobacteria</taxon>
        <taxon>Sphingomonadales</taxon>
        <taxon>Erythrobacteraceae</taxon>
        <taxon>Parerythrobacter</taxon>
    </lineage>
</organism>
<keyword evidence="3" id="KW-1185">Reference proteome</keyword>
<dbReference type="RefSeq" id="WP_257597103.1">
    <property type="nucleotide sequence ID" value="NZ_JANKHH010000008.1"/>
</dbReference>
<name>A0ABT1XU55_9SPHN</name>
<evidence type="ECO:0000256" key="1">
    <source>
        <dbReference type="SAM" id="SignalP"/>
    </source>
</evidence>
<evidence type="ECO:0000313" key="3">
    <source>
        <dbReference type="Proteomes" id="UP001206067"/>
    </source>
</evidence>
<reference evidence="2 3" key="1">
    <citation type="submission" date="2022-08" db="EMBL/GenBank/DDBJ databases">
        <title>Polyphasic taxonomy analysis of Qipengyuania sp.RS5-5.</title>
        <authorList>
            <person name="Xamxidin M."/>
            <person name="Wu M."/>
        </authorList>
    </citation>
    <scope>NUCLEOTIDE SEQUENCE [LARGE SCALE GENOMIC DNA]</scope>
    <source>
        <strain evidence="2 3">RS5-5</strain>
    </source>
</reference>
<gene>
    <name evidence="2" type="ORF">NSO95_14795</name>
</gene>
<proteinExistence type="predicted"/>
<keyword evidence="1" id="KW-0732">Signal</keyword>